<dbReference type="Pfam" id="PF05354">
    <property type="entry name" value="Phage_attach"/>
    <property type="match status" value="1"/>
</dbReference>
<accession>A0A9X2W534</accession>
<dbReference type="AlphaFoldDB" id="A0A9X2W534"/>
<name>A0A9X2W534_9ENTR</name>
<dbReference type="InterPro" id="IPR008018">
    <property type="entry name" value="Phage_tail_attach_FII"/>
</dbReference>
<reference evidence="1" key="1">
    <citation type="submission" date="2022-03" db="EMBL/GenBank/DDBJ databases">
        <title>Proposal of a novel genus Dryocolo and two novel species.</title>
        <authorList>
            <person name="Maddock D.W."/>
            <person name="Brady C.L."/>
            <person name="Denman S."/>
            <person name="Arnold D."/>
        </authorList>
    </citation>
    <scope>NUCLEOTIDE SEQUENCE</scope>
    <source>
        <strain evidence="1">H6W4</strain>
    </source>
</reference>
<dbReference type="RefSeq" id="WP_271121960.1">
    <property type="nucleotide sequence ID" value="NZ_JALHAN010000059.1"/>
</dbReference>
<dbReference type="EMBL" id="JALHAP010000072">
    <property type="protein sequence ID" value="MCT4701220.1"/>
    <property type="molecule type" value="Genomic_DNA"/>
</dbReference>
<proteinExistence type="predicted"/>
<dbReference type="Gene3D" id="2.40.10.180">
    <property type="entry name" value="Phage tail proteins"/>
    <property type="match status" value="1"/>
</dbReference>
<protein>
    <submittedName>
        <fullName evidence="1">Head-tail joining protein</fullName>
    </submittedName>
</protein>
<dbReference type="GO" id="GO:0019068">
    <property type="term" value="P:virion assembly"/>
    <property type="evidence" value="ECO:0007669"/>
    <property type="project" value="InterPro"/>
</dbReference>
<organism evidence="1 2">
    <name type="scientific">Dryocola boscaweniae</name>
    <dbReference type="NCBI Taxonomy" id="2925397"/>
    <lineage>
        <taxon>Bacteria</taxon>
        <taxon>Pseudomonadati</taxon>
        <taxon>Pseudomonadota</taxon>
        <taxon>Gammaproteobacteria</taxon>
        <taxon>Enterobacterales</taxon>
        <taxon>Enterobacteriaceae</taxon>
        <taxon>Dryocola</taxon>
    </lineage>
</organism>
<dbReference type="InterPro" id="IPR053734">
    <property type="entry name" value="Phage_Head-Tail_Connect_sf"/>
</dbReference>
<evidence type="ECO:0000313" key="2">
    <source>
        <dbReference type="Proteomes" id="UP001150641"/>
    </source>
</evidence>
<dbReference type="Proteomes" id="UP001150641">
    <property type="component" value="Unassembled WGS sequence"/>
</dbReference>
<dbReference type="SUPFAM" id="SSF69279">
    <property type="entry name" value="Phage tail proteins"/>
    <property type="match status" value="1"/>
</dbReference>
<gene>
    <name evidence="1" type="ORF">MUA00_05295</name>
</gene>
<sequence length="117" mass="12632">MAVFDNLFDAAITRADETIRGVMGTVARVTSGVLDGLDISGVFEDPENIGYAGGGVRIEGTSPSLFVKSVDVHGLKRYDTLMIHSAVYWVDRIAPDDCGSRYIWLGTGTPPAGNRRR</sequence>
<keyword evidence="2" id="KW-1185">Reference proteome</keyword>
<comment type="caution">
    <text evidence="1">The sequence shown here is derived from an EMBL/GenBank/DDBJ whole genome shotgun (WGS) entry which is preliminary data.</text>
</comment>
<evidence type="ECO:0000313" key="1">
    <source>
        <dbReference type="EMBL" id="MCT4701220.1"/>
    </source>
</evidence>